<organism evidence="4 5">
    <name type="scientific">Daphnia magna</name>
    <dbReference type="NCBI Taxonomy" id="35525"/>
    <lineage>
        <taxon>Eukaryota</taxon>
        <taxon>Metazoa</taxon>
        <taxon>Ecdysozoa</taxon>
        <taxon>Arthropoda</taxon>
        <taxon>Crustacea</taxon>
        <taxon>Branchiopoda</taxon>
        <taxon>Diplostraca</taxon>
        <taxon>Cladocera</taxon>
        <taxon>Anomopoda</taxon>
        <taxon>Daphniidae</taxon>
        <taxon>Daphnia</taxon>
    </lineage>
</organism>
<accession>A0A0P5KKE0</accession>
<dbReference type="AlphaFoldDB" id="A0A0P5KKE0"/>
<proteinExistence type="predicted"/>
<comment type="subcellular location">
    <subcellularLocation>
        <location evidence="1">Nucleus</location>
    </subcellularLocation>
</comment>
<dbReference type="InterPro" id="IPR058719">
    <property type="entry name" value="WHD_LYAR"/>
</dbReference>
<dbReference type="InterPro" id="IPR039999">
    <property type="entry name" value="LYAR"/>
</dbReference>
<dbReference type="GO" id="GO:0006364">
    <property type="term" value="P:rRNA processing"/>
    <property type="evidence" value="ECO:0007669"/>
    <property type="project" value="TreeGrafter"/>
</dbReference>
<dbReference type="GO" id="GO:0003677">
    <property type="term" value="F:DNA binding"/>
    <property type="evidence" value="ECO:0007669"/>
    <property type="project" value="InterPro"/>
</dbReference>
<evidence type="ECO:0000313" key="4">
    <source>
        <dbReference type="EMBL" id="KZS07858.1"/>
    </source>
</evidence>
<sequence>MIEMAEQKCLPKEDTRVAKELVYTPYEKQREAWVAMVQNMMQANTNDELTSILQRMCEAKEIPIKWNKINRPKFLNFLRHLMDYQGNPTKDEQLWNLVSKDQKEKKKSKTKDVKNNLKTESRVAEKDEELAIQGLAAALPAKKKAEKSQNSKEENKKVWAVAIQNLIQTNTNEELMNSLRRISTASNILHVKKWQEIKKNKFSNFLNNIPGYQVDSVIDEKLRVLISKAMEDQHIKQKNEKKIVKGITPKPFQKEKNAEWLSFVTNLIDKHNQKLVSDAGEKITARENIPKTWNGIKKTDFKNFLQNNLGYEVNSAIAENLWDLIAKALQEKRVIKAKNGVIQKTTEKTKGKKRKSDIDNIKPAINGGSAKRIKKTVELKTPKNESCNPLSDIITVSQTEEPCCKVKWISIGKMLLRAADNKELPLKKFRKKIIAEYLNRAGTAVSDKSSCSETLWSKCQSKLAKNPKFQIDPKRIRLVV</sequence>
<gene>
    <name evidence="4" type="ORF">APZ42_028208</name>
</gene>
<keyword evidence="2" id="KW-0539">Nucleus</keyword>
<dbReference type="OrthoDB" id="21474at2759"/>
<dbReference type="GO" id="GO:0005730">
    <property type="term" value="C:nucleolus"/>
    <property type="evidence" value="ECO:0007669"/>
    <property type="project" value="TreeGrafter"/>
</dbReference>
<evidence type="ECO:0000256" key="1">
    <source>
        <dbReference type="ARBA" id="ARBA00004123"/>
    </source>
</evidence>
<feature type="domain" description="Cell growth-regulating nucleolar protein-like winged helix" evidence="3">
    <location>
        <begin position="405"/>
        <end position="479"/>
    </location>
</feature>
<dbReference type="GO" id="GO:0000122">
    <property type="term" value="P:negative regulation of transcription by RNA polymerase II"/>
    <property type="evidence" value="ECO:0007669"/>
    <property type="project" value="TreeGrafter"/>
</dbReference>
<dbReference type="PANTHER" id="PTHR13100:SF10">
    <property type="entry name" value="CELL GROWTH-REGULATING NUCLEOLAR PROTEIN"/>
    <property type="match status" value="1"/>
</dbReference>
<dbReference type="PANTHER" id="PTHR13100">
    <property type="entry name" value="CELL GROWTH-REGULATING NUCLEOLAR PROTEIN LYAR"/>
    <property type="match status" value="1"/>
</dbReference>
<comment type="caution">
    <text evidence="4">The sequence shown here is derived from an EMBL/GenBank/DDBJ whole genome shotgun (WGS) entry which is preliminary data.</text>
</comment>
<dbReference type="EMBL" id="LRGB01002384">
    <property type="protein sequence ID" value="KZS07858.1"/>
    <property type="molecule type" value="Genomic_DNA"/>
</dbReference>
<reference evidence="4 5" key="1">
    <citation type="submission" date="2016-03" db="EMBL/GenBank/DDBJ databases">
        <title>EvidentialGene: Evidence-directed Construction of Genes on Genomes.</title>
        <authorList>
            <person name="Gilbert D.G."/>
            <person name="Choi J.-H."/>
            <person name="Mockaitis K."/>
            <person name="Colbourne J."/>
            <person name="Pfrender M."/>
        </authorList>
    </citation>
    <scope>NUCLEOTIDE SEQUENCE [LARGE SCALE GENOMIC DNA]</scope>
    <source>
        <strain evidence="4 5">Xinb3</strain>
        <tissue evidence="4">Complete organism</tissue>
    </source>
</reference>
<dbReference type="Proteomes" id="UP000076858">
    <property type="component" value="Unassembled WGS sequence"/>
</dbReference>
<name>A0A0P5KKE0_9CRUS</name>
<evidence type="ECO:0000256" key="2">
    <source>
        <dbReference type="ARBA" id="ARBA00023242"/>
    </source>
</evidence>
<keyword evidence="5" id="KW-1185">Reference proteome</keyword>
<dbReference type="Pfam" id="PF25879">
    <property type="entry name" value="WHD_LYAR"/>
    <property type="match status" value="1"/>
</dbReference>
<protein>
    <recommendedName>
        <fullName evidence="3">Cell growth-regulating nucleolar protein-like winged helix domain-containing protein</fullName>
    </recommendedName>
</protein>
<evidence type="ECO:0000259" key="3">
    <source>
        <dbReference type="Pfam" id="PF25879"/>
    </source>
</evidence>
<evidence type="ECO:0000313" key="5">
    <source>
        <dbReference type="Proteomes" id="UP000076858"/>
    </source>
</evidence>